<feature type="compositionally biased region" description="Basic residues" evidence="1">
    <location>
        <begin position="96"/>
        <end position="115"/>
    </location>
</feature>
<dbReference type="Gene3D" id="3.30.70.2450">
    <property type="match status" value="1"/>
</dbReference>
<reference evidence="3 4" key="1">
    <citation type="journal article" date="2019" name="Int. J. Syst. Evol. Microbiol.">
        <title>The Global Catalogue of Microorganisms (GCM) 10K type strain sequencing project: providing services to taxonomists for standard genome sequencing and annotation.</title>
        <authorList>
            <consortium name="The Broad Institute Genomics Platform"/>
            <consortium name="The Broad Institute Genome Sequencing Center for Infectious Disease"/>
            <person name="Wu L."/>
            <person name="Ma J."/>
        </authorList>
    </citation>
    <scope>NUCLEOTIDE SEQUENCE [LARGE SCALE GENOMIC DNA]</scope>
    <source>
        <strain evidence="3 4">DT72</strain>
    </source>
</reference>
<evidence type="ECO:0000256" key="1">
    <source>
        <dbReference type="SAM" id="MobiDB-lite"/>
    </source>
</evidence>
<keyword evidence="3" id="KW-0503">Monooxygenase</keyword>
<dbReference type="InterPro" id="IPR036188">
    <property type="entry name" value="FAD/NAD-bd_sf"/>
</dbReference>
<evidence type="ECO:0000313" key="3">
    <source>
        <dbReference type="EMBL" id="MFC7079007.1"/>
    </source>
</evidence>
<keyword evidence="3" id="KW-0560">Oxidoreductase</keyword>
<comment type="caution">
    <text evidence="3">The sequence shown here is derived from an EMBL/GenBank/DDBJ whole genome shotgun (WGS) entry which is preliminary data.</text>
</comment>
<dbReference type="Pfam" id="PF01494">
    <property type="entry name" value="FAD_binding_3"/>
    <property type="match status" value="1"/>
</dbReference>
<keyword evidence="4" id="KW-1185">Reference proteome</keyword>
<evidence type="ECO:0000259" key="2">
    <source>
        <dbReference type="Pfam" id="PF01494"/>
    </source>
</evidence>
<sequence length="139" mass="15939">MLVVPFTGGWRVDIQCKESDDPDRLCSEEVLGEMIARILGERYRSRVSWVSEYKFKQVTANSFVDDHRRVLLAGEAAHLFAPYGARGMNSGSPTPTKRRRPSRWRTARRPNRSRAPKSNCTPRDGRRPPSSTRTPRDRP</sequence>
<dbReference type="RefSeq" id="WP_382208533.1">
    <property type="nucleotide sequence ID" value="NZ_JBHSZH010000001.1"/>
</dbReference>
<dbReference type="Gene3D" id="3.50.50.60">
    <property type="entry name" value="FAD/NAD(P)-binding domain"/>
    <property type="match status" value="1"/>
</dbReference>
<accession>A0ABD5WIP0</accession>
<dbReference type="AlphaFoldDB" id="A0ABD5WIP0"/>
<dbReference type="GO" id="GO:0004497">
    <property type="term" value="F:monooxygenase activity"/>
    <property type="evidence" value="ECO:0007669"/>
    <property type="project" value="UniProtKB-KW"/>
</dbReference>
<dbReference type="InterPro" id="IPR002938">
    <property type="entry name" value="FAD-bd"/>
</dbReference>
<evidence type="ECO:0000313" key="4">
    <source>
        <dbReference type="Proteomes" id="UP001596407"/>
    </source>
</evidence>
<feature type="region of interest" description="Disordered" evidence="1">
    <location>
        <begin position="82"/>
        <end position="139"/>
    </location>
</feature>
<dbReference type="EMBL" id="JBHSZH010000001">
    <property type="protein sequence ID" value="MFC7079007.1"/>
    <property type="molecule type" value="Genomic_DNA"/>
</dbReference>
<gene>
    <name evidence="3" type="ORF">ACFQJ6_01545</name>
</gene>
<organism evidence="3 4">
    <name type="scientific">Halorussus caseinilyticus</name>
    <dbReference type="NCBI Taxonomy" id="3034025"/>
    <lineage>
        <taxon>Archaea</taxon>
        <taxon>Methanobacteriati</taxon>
        <taxon>Methanobacteriota</taxon>
        <taxon>Stenosarchaea group</taxon>
        <taxon>Halobacteria</taxon>
        <taxon>Halobacteriales</taxon>
        <taxon>Haladaptataceae</taxon>
        <taxon>Halorussus</taxon>
    </lineage>
</organism>
<proteinExistence type="predicted"/>
<dbReference type="Proteomes" id="UP001596407">
    <property type="component" value="Unassembled WGS sequence"/>
</dbReference>
<name>A0ABD5WIP0_9EURY</name>
<feature type="domain" description="FAD-binding" evidence="2">
    <location>
        <begin position="11"/>
        <end position="91"/>
    </location>
</feature>
<protein>
    <submittedName>
        <fullName evidence="3">FAD-dependent monooxygenase</fullName>
    </submittedName>
</protein>